<dbReference type="Proteomes" id="UP000013827">
    <property type="component" value="Unassembled WGS sequence"/>
</dbReference>
<dbReference type="SUPFAM" id="SSF69065">
    <property type="entry name" value="RNase III domain-like"/>
    <property type="match status" value="1"/>
</dbReference>
<keyword evidence="1" id="KW-0540">Nuclease</keyword>
<dbReference type="PANTHER" id="PTHR34276">
    <property type="entry name" value="MINI-RIBONUCLEASE 3"/>
    <property type="match status" value="1"/>
</dbReference>
<dbReference type="eggNOG" id="ENOG502S7BX">
    <property type="taxonomic scope" value="Eukaryota"/>
</dbReference>
<name>A0A0D3KSE8_EMIH1</name>
<keyword evidence="3" id="KW-0378">Hydrolase</keyword>
<evidence type="ECO:0000256" key="3">
    <source>
        <dbReference type="ARBA" id="ARBA00022801"/>
    </source>
</evidence>
<evidence type="ECO:0000313" key="5">
    <source>
        <dbReference type="EnsemblProtists" id="EOD38683"/>
    </source>
</evidence>
<dbReference type="HAMAP" id="MF_01468">
    <property type="entry name" value="RNase_Mini_III"/>
    <property type="match status" value="1"/>
</dbReference>
<dbReference type="GeneID" id="17283956"/>
<evidence type="ECO:0000259" key="4">
    <source>
        <dbReference type="Pfam" id="PF00636"/>
    </source>
</evidence>
<reference evidence="6" key="1">
    <citation type="journal article" date="2013" name="Nature">
        <title>Pan genome of the phytoplankton Emiliania underpins its global distribution.</title>
        <authorList>
            <person name="Read B.A."/>
            <person name="Kegel J."/>
            <person name="Klute M.J."/>
            <person name="Kuo A."/>
            <person name="Lefebvre S.C."/>
            <person name="Maumus F."/>
            <person name="Mayer C."/>
            <person name="Miller J."/>
            <person name="Monier A."/>
            <person name="Salamov A."/>
            <person name="Young J."/>
            <person name="Aguilar M."/>
            <person name="Claverie J.M."/>
            <person name="Frickenhaus S."/>
            <person name="Gonzalez K."/>
            <person name="Herman E.K."/>
            <person name="Lin Y.C."/>
            <person name="Napier J."/>
            <person name="Ogata H."/>
            <person name="Sarno A.F."/>
            <person name="Shmutz J."/>
            <person name="Schroeder D."/>
            <person name="de Vargas C."/>
            <person name="Verret F."/>
            <person name="von Dassow P."/>
            <person name="Valentin K."/>
            <person name="Van de Peer Y."/>
            <person name="Wheeler G."/>
            <person name="Dacks J.B."/>
            <person name="Delwiche C.F."/>
            <person name="Dyhrman S.T."/>
            <person name="Glockner G."/>
            <person name="John U."/>
            <person name="Richards T."/>
            <person name="Worden A.Z."/>
            <person name="Zhang X."/>
            <person name="Grigoriev I.V."/>
            <person name="Allen A.E."/>
            <person name="Bidle K."/>
            <person name="Borodovsky M."/>
            <person name="Bowler C."/>
            <person name="Brownlee C."/>
            <person name="Cock J.M."/>
            <person name="Elias M."/>
            <person name="Gladyshev V.N."/>
            <person name="Groth M."/>
            <person name="Guda C."/>
            <person name="Hadaegh A."/>
            <person name="Iglesias-Rodriguez M.D."/>
            <person name="Jenkins J."/>
            <person name="Jones B.M."/>
            <person name="Lawson T."/>
            <person name="Leese F."/>
            <person name="Lindquist E."/>
            <person name="Lobanov A."/>
            <person name="Lomsadze A."/>
            <person name="Malik S.B."/>
            <person name="Marsh M.E."/>
            <person name="Mackinder L."/>
            <person name="Mock T."/>
            <person name="Mueller-Roeber B."/>
            <person name="Pagarete A."/>
            <person name="Parker M."/>
            <person name="Probert I."/>
            <person name="Quesneville H."/>
            <person name="Raines C."/>
            <person name="Rensing S.A."/>
            <person name="Riano-Pachon D.M."/>
            <person name="Richier S."/>
            <person name="Rokitta S."/>
            <person name="Shiraiwa Y."/>
            <person name="Soanes D.M."/>
            <person name="van der Giezen M."/>
            <person name="Wahlund T.M."/>
            <person name="Williams B."/>
            <person name="Wilson W."/>
            <person name="Wolfe G."/>
            <person name="Wurch L.L."/>
        </authorList>
    </citation>
    <scope>NUCLEOTIDE SEQUENCE</scope>
</reference>
<evidence type="ECO:0000256" key="1">
    <source>
        <dbReference type="ARBA" id="ARBA00022722"/>
    </source>
</evidence>
<dbReference type="Gene3D" id="1.10.1520.10">
    <property type="entry name" value="Ribonuclease III domain"/>
    <property type="match status" value="1"/>
</dbReference>
<dbReference type="PANTHER" id="PTHR34276:SF1">
    <property type="entry name" value="MINI-RIBONUCLEASE 3"/>
    <property type="match status" value="1"/>
</dbReference>
<dbReference type="RefSeq" id="XP_005784647.1">
    <property type="nucleotide sequence ID" value="XM_005784590.1"/>
</dbReference>
<dbReference type="EnsemblProtists" id="EOD32218">
    <property type="protein sequence ID" value="EOD32218"/>
    <property type="gene ID" value="EMIHUDRAFT_63546"/>
</dbReference>
<dbReference type="Pfam" id="PF00636">
    <property type="entry name" value="Ribonuclease_3"/>
    <property type="match status" value="1"/>
</dbReference>
<proteinExistence type="inferred from homology"/>
<dbReference type="KEGG" id="ehx:EMIHUDRAFT_251719"/>
<dbReference type="InterPro" id="IPR000999">
    <property type="entry name" value="RNase_III_dom"/>
</dbReference>
<dbReference type="InterPro" id="IPR036389">
    <property type="entry name" value="RNase_III_sf"/>
</dbReference>
<sequence length="158" mass="17614">MSLAPEQREWTPPDAGDRPEAAEMLSRLTPGTLAYLGDAVYEQSVRERLLWPPSRIDSLTSRVQRLVRAEGQEALLRATVAGFGLSEEEQEWVRRGRNSAGRGPRRLHPSVYRAATGFECLVGYLHITDRDRCAALLEFCHGLGEPPEEETLDEEGGP</sequence>
<evidence type="ECO:0000313" key="6">
    <source>
        <dbReference type="Proteomes" id="UP000013827"/>
    </source>
</evidence>
<dbReference type="GO" id="GO:0006396">
    <property type="term" value="P:RNA processing"/>
    <property type="evidence" value="ECO:0007669"/>
    <property type="project" value="InterPro"/>
</dbReference>
<organism evidence="5 6">
    <name type="scientific">Emiliania huxleyi (strain CCMP1516)</name>
    <dbReference type="NCBI Taxonomy" id="280463"/>
    <lineage>
        <taxon>Eukaryota</taxon>
        <taxon>Haptista</taxon>
        <taxon>Haptophyta</taxon>
        <taxon>Prymnesiophyceae</taxon>
        <taxon>Isochrysidales</taxon>
        <taxon>Noelaerhabdaceae</taxon>
        <taxon>Emiliania</taxon>
    </lineage>
</organism>
<dbReference type="RefSeq" id="XP_005791112.1">
    <property type="nucleotide sequence ID" value="XM_005791055.1"/>
</dbReference>
<keyword evidence="6" id="KW-1185">Reference proteome</keyword>
<evidence type="ECO:0000256" key="2">
    <source>
        <dbReference type="ARBA" id="ARBA00022759"/>
    </source>
</evidence>
<keyword evidence="2" id="KW-0255">Endonuclease</keyword>
<dbReference type="OMA" id="VYEVYIR"/>
<feature type="domain" description="RNase III" evidence="4">
    <location>
        <begin position="32"/>
        <end position="129"/>
    </location>
</feature>
<dbReference type="PaxDb" id="2903-EOD32218"/>
<dbReference type="EnsemblProtists" id="EOD38683">
    <property type="protein sequence ID" value="EOD38683"/>
    <property type="gene ID" value="EMIHUDRAFT_251719"/>
</dbReference>
<dbReference type="KEGG" id="ehx:EMIHUDRAFT_63546"/>
<accession>A0A0D3KSE8</accession>
<dbReference type="GeneID" id="17277490"/>
<dbReference type="InterPro" id="IPR008226">
    <property type="entry name" value="Mini3_fam"/>
</dbReference>
<dbReference type="GO" id="GO:0004525">
    <property type="term" value="F:ribonuclease III activity"/>
    <property type="evidence" value="ECO:0007669"/>
    <property type="project" value="InterPro"/>
</dbReference>
<dbReference type="AlphaFoldDB" id="A0A0D3KSE8"/>
<reference evidence="5" key="2">
    <citation type="submission" date="2024-10" db="UniProtKB">
        <authorList>
            <consortium name="EnsemblProtists"/>
        </authorList>
    </citation>
    <scope>IDENTIFICATION</scope>
</reference>
<dbReference type="HOGENOM" id="CLU_091169_3_0_1"/>
<protein>
    <recommendedName>
        <fullName evidence="4">RNase III domain-containing protein</fullName>
    </recommendedName>
</protein>